<dbReference type="Pfam" id="PF00665">
    <property type="entry name" value="rve"/>
    <property type="match status" value="1"/>
</dbReference>
<dbReference type="GO" id="GO:0032196">
    <property type="term" value="P:transposition"/>
    <property type="evidence" value="ECO:0007669"/>
    <property type="project" value="UniProtKB-KW"/>
</dbReference>
<dbReference type="InterPro" id="IPR001584">
    <property type="entry name" value="Integrase_cat-core"/>
</dbReference>
<dbReference type="AlphaFoldDB" id="A0A9Q3E832"/>
<evidence type="ECO:0000256" key="7">
    <source>
        <dbReference type="ARBA" id="ARBA00022842"/>
    </source>
</evidence>
<keyword evidence="1" id="KW-0815">Transposition</keyword>
<evidence type="ECO:0000259" key="15">
    <source>
        <dbReference type="PROSITE" id="PS50994"/>
    </source>
</evidence>
<dbReference type="GO" id="GO:0006310">
    <property type="term" value="P:DNA recombination"/>
    <property type="evidence" value="ECO:0007669"/>
    <property type="project" value="UniProtKB-KW"/>
</dbReference>
<evidence type="ECO:0000256" key="1">
    <source>
        <dbReference type="ARBA" id="ARBA00022578"/>
    </source>
</evidence>
<dbReference type="OrthoDB" id="7691805at2759"/>
<keyword evidence="2" id="KW-0548">Nucleotidyltransferase</keyword>
<dbReference type="InterPro" id="IPR012337">
    <property type="entry name" value="RNaseH-like_sf"/>
</dbReference>
<keyword evidence="12" id="KW-0233">DNA recombination</keyword>
<keyword evidence="5" id="KW-0255">Endonuclease</keyword>
<organism evidence="16 17">
    <name type="scientific">Austropuccinia psidii MF-1</name>
    <dbReference type="NCBI Taxonomy" id="1389203"/>
    <lineage>
        <taxon>Eukaryota</taxon>
        <taxon>Fungi</taxon>
        <taxon>Dikarya</taxon>
        <taxon>Basidiomycota</taxon>
        <taxon>Pucciniomycotina</taxon>
        <taxon>Pucciniomycetes</taxon>
        <taxon>Pucciniales</taxon>
        <taxon>Sphaerophragmiaceae</taxon>
        <taxon>Austropuccinia</taxon>
    </lineage>
</organism>
<keyword evidence="11" id="KW-0239">DNA-directed DNA polymerase</keyword>
<dbReference type="SUPFAM" id="SSF53098">
    <property type="entry name" value="Ribonuclease H-like"/>
    <property type="match status" value="1"/>
</dbReference>
<evidence type="ECO:0000256" key="12">
    <source>
        <dbReference type="ARBA" id="ARBA00023172"/>
    </source>
</evidence>
<dbReference type="GO" id="GO:0004519">
    <property type="term" value="F:endonuclease activity"/>
    <property type="evidence" value="ECO:0007669"/>
    <property type="project" value="UniProtKB-KW"/>
</dbReference>
<reference evidence="16" key="1">
    <citation type="submission" date="2021-03" db="EMBL/GenBank/DDBJ databases">
        <title>Draft genome sequence of rust myrtle Austropuccinia psidii MF-1, a brazilian biotype.</title>
        <authorList>
            <person name="Quecine M.C."/>
            <person name="Pachon D.M.R."/>
            <person name="Bonatelli M.L."/>
            <person name="Correr F.H."/>
            <person name="Franceschini L.M."/>
            <person name="Leite T.F."/>
            <person name="Margarido G.R.A."/>
            <person name="Almeida C.A."/>
            <person name="Ferrarezi J.A."/>
            <person name="Labate C.A."/>
        </authorList>
    </citation>
    <scope>NUCLEOTIDE SEQUENCE</scope>
    <source>
        <strain evidence="16">MF-1</strain>
    </source>
</reference>
<keyword evidence="3" id="KW-0540">Nuclease</keyword>
<keyword evidence="17" id="KW-1185">Reference proteome</keyword>
<dbReference type="PANTHER" id="PTHR42648">
    <property type="entry name" value="TRANSPOSASE, PUTATIVE-RELATED"/>
    <property type="match status" value="1"/>
</dbReference>
<keyword evidence="7" id="KW-0460">Magnesium</keyword>
<dbReference type="InterPro" id="IPR036397">
    <property type="entry name" value="RNaseH_sf"/>
</dbReference>
<dbReference type="GO" id="GO:0003964">
    <property type="term" value="F:RNA-directed DNA polymerase activity"/>
    <property type="evidence" value="ECO:0007669"/>
    <property type="project" value="UniProtKB-KW"/>
</dbReference>
<evidence type="ECO:0000256" key="6">
    <source>
        <dbReference type="ARBA" id="ARBA00022801"/>
    </source>
</evidence>
<dbReference type="Gene3D" id="3.30.420.10">
    <property type="entry name" value="Ribonuclease H-like superfamily/Ribonuclease H"/>
    <property type="match status" value="1"/>
</dbReference>
<dbReference type="InterPro" id="IPR039537">
    <property type="entry name" value="Retrotran_Ty1/copia-like"/>
</dbReference>
<dbReference type="GO" id="GO:0005634">
    <property type="term" value="C:nucleus"/>
    <property type="evidence" value="ECO:0007669"/>
    <property type="project" value="UniProtKB-ARBA"/>
</dbReference>
<comment type="catalytic activity">
    <reaction evidence="14">
        <text>DNA(n) + a 2'-deoxyribonucleoside 5'-triphosphate = DNA(n+1) + diphosphate</text>
        <dbReference type="Rhea" id="RHEA:22508"/>
        <dbReference type="Rhea" id="RHEA-COMP:17339"/>
        <dbReference type="Rhea" id="RHEA-COMP:17340"/>
        <dbReference type="ChEBI" id="CHEBI:33019"/>
        <dbReference type="ChEBI" id="CHEBI:61560"/>
        <dbReference type="ChEBI" id="CHEBI:173112"/>
        <dbReference type="EC" id="2.7.7.7"/>
    </reaction>
</comment>
<gene>
    <name evidence="16" type="ORF">O181_055568</name>
</gene>
<evidence type="ECO:0000256" key="13">
    <source>
        <dbReference type="ARBA" id="ARBA00048173"/>
    </source>
</evidence>
<dbReference type="GO" id="GO:0046872">
    <property type="term" value="F:metal ion binding"/>
    <property type="evidence" value="ECO:0007669"/>
    <property type="project" value="UniProtKB-KW"/>
</dbReference>
<evidence type="ECO:0000256" key="8">
    <source>
        <dbReference type="ARBA" id="ARBA00022884"/>
    </source>
</evidence>
<dbReference type="InterPro" id="IPR057670">
    <property type="entry name" value="SH3_retrovirus"/>
</dbReference>
<evidence type="ECO:0000313" key="16">
    <source>
        <dbReference type="EMBL" id="MBW0515853.1"/>
    </source>
</evidence>
<evidence type="ECO:0000256" key="4">
    <source>
        <dbReference type="ARBA" id="ARBA00022723"/>
    </source>
</evidence>
<comment type="catalytic activity">
    <reaction evidence="13">
        <text>DNA(n) + a 2'-deoxyribonucleoside 5'-triphosphate = DNA(n+1) + diphosphate</text>
        <dbReference type="Rhea" id="RHEA:22508"/>
        <dbReference type="Rhea" id="RHEA-COMP:17339"/>
        <dbReference type="Rhea" id="RHEA-COMP:17340"/>
        <dbReference type="ChEBI" id="CHEBI:33019"/>
        <dbReference type="ChEBI" id="CHEBI:61560"/>
        <dbReference type="ChEBI" id="CHEBI:173112"/>
        <dbReference type="EC" id="2.7.7.49"/>
    </reaction>
</comment>
<evidence type="ECO:0000256" key="14">
    <source>
        <dbReference type="ARBA" id="ARBA00049244"/>
    </source>
</evidence>
<dbReference type="GO" id="GO:0003723">
    <property type="term" value="F:RNA binding"/>
    <property type="evidence" value="ECO:0007669"/>
    <property type="project" value="UniProtKB-KW"/>
</dbReference>
<dbReference type="GO" id="GO:0015074">
    <property type="term" value="P:DNA integration"/>
    <property type="evidence" value="ECO:0007669"/>
    <property type="project" value="UniProtKB-KW"/>
</dbReference>
<dbReference type="EMBL" id="AVOT02024907">
    <property type="protein sequence ID" value="MBW0515853.1"/>
    <property type="molecule type" value="Genomic_DNA"/>
</dbReference>
<dbReference type="GO" id="GO:0003887">
    <property type="term" value="F:DNA-directed DNA polymerase activity"/>
    <property type="evidence" value="ECO:0007669"/>
    <property type="project" value="UniProtKB-KW"/>
</dbReference>
<keyword evidence="11" id="KW-0808">Transferase</keyword>
<evidence type="ECO:0000256" key="9">
    <source>
        <dbReference type="ARBA" id="ARBA00022908"/>
    </source>
</evidence>
<dbReference type="GO" id="GO:0016787">
    <property type="term" value="F:hydrolase activity"/>
    <property type="evidence" value="ECO:0007669"/>
    <property type="project" value="UniProtKB-KW"/>
</dbReference>
<evidence type="ECO:0000256" key="10">
    <source>
        <dbReference type="ARBA" id="ARBA00022918"/>
    </source>
</evidence>
<keyword evidence="6" id="KW-0378">Hydrolase</keyword>
<sequence>MCKFPQLPFQHSFQETTSLLENIHIDLCGPVQTPSLSGAKYFMILVDQFSGYISVKFLKQKNEAFTHFRNFKIYAERKLDCKILNITSDGGGEFSNKSFASFTKEHGINHVISPPYMPQHNGIAERGNRSVIEKTRCLLLQSKLPTQYWAEAAATATMLCNLTRKGSKTPYELWHKTSPPIDKLRPFGCKAWVRIPESAITGKFDAVAWEGIMLGYANQALAYRILRVVDKLVVISRNVKFDESSFPSLAVNAPSVPMEFPYVIFANENEEISLEADTTDLTSNSTPKEDVFHDALEELPVRRIKVIGPRHPTLITSNISTNNILPFS</sequence>
<proteinExistence type="predicted"/>
<keyword evidence="9" id="KW-0229">DNA integration</keyword>
<evidence type="ECO:0000313" key="17">
    <source>
        <dbReference type="Proteomes" id="UP000765509"/>
    </source>
</evidence>
<evidence type="ECO:0000256" key="11">
    <source>
        <dbReference type="ARBA" id="ARBA00022932"/>
    </source>
</evidence>
<keyword evidence="10" id="KW-0695">RNA-directed DNA polymerase</keyword>
<protein>
    <recommendedName>
        <fullName evidence="15">Integrase catalytic domain-containing protein</fullName>
    </recommendedName>
</protein>
<evidence type="ECO:0000256" key="5">
    <source>
        <dbReference type="ARBA" id="ARBA00022759"/>
    </source>
</evidence>
<evidence type="ECO:0000256" key="2">
    <source>
        <dbReference type="ARBA" id="ARBA00022695"/>
    </source>
</evidence>
<accession>A0A9Q3E832</accession>
<dbReference type="Proteomes" id="UP000765509">
    <property type="component" value="Unassembled WGS sequence"/>
</dbReference>
<dbReference type="Pfam" id="PF25597">
    <property type="entry name" value="SH3_retrovirus"/>
    <property type="match status" value="1"/>
</dbReference>
<evidence type="ECO:0000256" key="3">
    <source>
        <dbReference type="ARBA" id="ARBA00022722"/>
    </source>
</evidence>
<keyword evidence="4" id="KW-0479">Metal-binding</keyword>
<dbReference type="PROSITE" id="PS50994">
    <property type="entry name" value="INTEGRASE"/>
    <property type="match status" value="1"/>
</dbReference>
<dbReference type="PANTHER" id="PTHR42648:SF11">
    <property type="entry name" value="TRANSPOSON TY4-P GAG-POL POLYPROTEIN"/>
    <property type="match status" value="1"/>
</dbReference>
<name>A0A9Q3E832_9BASI</name>
<comment type="caution">
    <text evidence="16">The sequence shown here is derived from an EMBL/GenBank/DDBJ whole genome shotgun (WGS) entry which is preliminary data.</text>
</comment>
<keyword evidence="8" id="KW-0694">RNA-binding</keyword>
<feature type="domain" description="Integrase catalytic" evidence="15">
    <location>
        <begin position="4"/>
        <end position="178"/>
    </location>
</feature>